<reference evidence="9 10" key="1">
    <citation type="submission" date="2014-09" db="EMBL/GenBank/DDBJ databases">
        <title>Complete Genome Sequence of the Embu Virus Strain SPAn 880.</title>
        <authorList>
            <person name="Ibrahim M.S."/>
            <person name="Antwerpen M.H."/>
            <person name="Georgi E."/>
            <person name="Vette P."/>
            <person name="Zoeller G."/>
            <person name="Meyer H."/>
        </authorList>
    </citation>
    <scope>NUCLEOTIDE SEQUENCE [LARGE SCALE GENOMIC DNA]</scope>
    <source>
        <strain evidence="9">SPAn880</strain>
    </source>
</reference>
<comment type="cofactor">
    <cofactor evidence="2">
        <name>Mg(2+)</name>
        <dbReference type="ChEBI" id="CHEBI:18420"/>
    </cofactor>
</comment>
<dbReference type="InterPro" id="IPR000086">
    <property type="entry name" value="NUDIX_hydrolase_dom"/>
</dbReference>
<proteinExistence type="inferred from homology"/>
<accession>A0A097IVW5</accession>
<comment type="similarity">
    <text evidence="3">Belongs to the Nudix hydrolase family.</text>
</comment>
<evidence type="ECO:0000256" key="6">
    <source>
        <dbReference type="ARBA" id="ARBA00022842"/>
    </source>
</evidence>
<dbReference type="InterPro" id="IPR020084">
    <property type="entry name" value="NUDIX_hydrolase_CS"/>
</dbReference>
<keyword evidence="6" id="KW-0460">Magnesium</keyword>
<evidence type="ECO:0000256" key="4">
    <source>
        <dbReference type="ARBA" id="ARBA00022723"/>
    </source>
</evidence>
<dbReference type="SUPFAM" id="SSF55811">
    <property type="entry name" value="Nudix"/>
    <property type="match status" value="1"/>
</dbReference>
<feature type="domain" description="Nudix hydrolase" evidence="8">
    <location>
        <begin position="46"/>
        <end position="232"/>
    </location>
</feature>
<name>A0A097IVW5_9POXV</name>
<dbReference type="PROSITE" id="PS00893">
    <property type="entry name" value="NUDIX_BOX"/>
    <property type="match status" value="1"/>
</dbReference>
<evidence type="ECO:0000256" key="7">
    <source>
        <dbReference type="ARBA" id="ARBA00023211"/>
    </source>
</evidence>
<comment type="cofactor">
    <cofactor evidence="1">
        <name>Mn(2+)</name>
        <dbReference type="ChEBI" id="CHEBI:29035"/>
    </cofactor>
</comment>
<dbReference type="Pfam" id="PF08476">
    <property type="entry name" value="VD10_N"/>
    <property type="match status" value="1"/>
</dbReference>
<dbReference type="PROSITE" id="PS51462">
    <property type="entry name" value="NUDIX"/>
    <property type="match status" value="1"/>
</dbReference>
<sequence>MNYRYNNLLEYISKSNRKLSKTYTLYDDCQRIHATGFINQNYMKFPLNVSFCAVILTSDNKYITCSRNDSFLFSEIKRLNNVSRKRYLFSKYSRYLRRWERKQLSNELDINTNNNIDYDYSNIIFPGGMPNVGETVLECLSREIKEEINMDSKDIFIDSRFFVHLYIDDIMINKFFNTILFFGETYLSSKHIRENFISNNEVKSLIFLNRYDKGICGDIIRFVIAVSKIKCFGNRGNKREMLYKK</sequence>
<evidence type="ECO:0000313" key="9">
    <source>
        <dbReference type="EMBL" id="AIT70719.1"/>
    </source>
</evidence>
<gene>
    <name evidence="9" type="primary">104</name>
</gene>
<dbReference type="InterPro" id="IPR013683">
    <property type="entry name" value="Vaccinia_D10_N"/>
</dbReference>
<keyword evidence="5" id="KW-0378">Hydrolase</keyword>
<dbReference type="PRINTS" id="PR01364">
    <property type="entry name" value="VD10PROTEIN"/>
</dbReference>
<evidence type="ECO:0000256" key="2">
    <source>
        <dbReference type="ARBA" id="ARBA00001946"/>
    </source>
</evidence>
<dbReference type="Proteomes" id="UP000121784">
    <property type="component" value="Segment"/>
</dbReference>
<dbReference type="InterPro" id="IPR015797">
    <property type="entry name" value="NUDIX_hydrolase-like_dom_sf"/>
</dbReference>
<organism evidence="9 10">
    <name type="scientific">Cotia virus</name>
    <dbReference type="NCBI Taxonomy" id="39444"/>
    <lineage>
        <taxon>Viruses</taxon>
        <taxon>Varidnaviria</taxon>
        <taxon>Bamfordvirae</taxon>
        <taxon>Nucleocytoviricota</taxon>
        <taxon>Pokkesviricetes</taxon>
        <taxon>Chitovirales</taxon>
        <taxon>Poxviridae</taxon>
        <taxon>Chordopoxvirinae</taxon>
        <taxon>Oryzopoxvirus</taxon>
        <taxon>Oryzopoxvirus cotia</taxon>
    </lineage>
</organism>
<dbReference type="GO" id="GO:0016791">
    <property type="term" value="F:phosphatase activity"/>
    <property type="evidence" value="ECO:0007669"/>
    <property type="project" value="InterPro"/>
</dbReference>
<dbReference type="Gene3D" id="3.90.79.10">
    <property type="entry name" value="Nucleoside Triphosphate Pyrophosphohydrolase"/>
    <property type="match status" value="1"/>
</dbReference>
<dbReference type="EMBL" id="KM595078">
    <property type="protein sequence ID" value="AIT70719.1"/>
    <property type="molecule type" value="Genomic_DNA"/>
</dbReference>
<keyword evidence="7" id="KW-0464">Manganese</keyword>
<evidence type="ECO:0000259" key="8">
    <source>
        <dbReference type="PROSITE" id="PS51462"/>
    </source>
</evidence>
<evidence type="ECO:0000256" key="5">
    <source>
        <dbReference type="ARBA" id="ARBA00022801"/>
    </source>
</evidence>
<evidence type="ECO:0000256" key="3">
    <source>
        <dbReference type="ARBA" id="ARBA00005582"/>
    </source>
</evidence>
<protein>
    <submittedName>
        <fullName evidence="9">Decapping enzyme</fullName>
    </submittedName>
</protein>
<keyword evidence="4" id="KW-0479">Metal-binding</keyword>
<evidence type="ECO:0000313" key="10">
    <source>
        <dbReference type="Proteomes" id="UP000121784"/>
    </source>
</evidence>
<evidence type="ECO:0000256" key="1">
    <source>
        <dbReference type="ARBA" id="ARBA00001936"/>
    </source>
</evidence>
<dbReference type="InterPro" id="IPR003301">
    <property type="entry name" value="Vaccinia_D10_decapping"/>
</dbReference>
<dbReference type="GO" id="GO:0046872">
    <property type="term" value="F:metal ion binding"/>
    <property type="evidence" value="ECO:0007669"/>
    <property type="project" value="UniProtKB-KW"/>
</dbReference>